<evidence type="ECO:0000256" key="8">
    <source>
        <dbReference type="ARBA" id="ARBA00022840"/>
    </source>
</evidence>
<evidence type="ECO:0000256" key="2">
    <source>
        <dbReference type="ARBA" id="ARBA00012980"/>
    </source>
</evidence>
<sequence>MQGKFVTFEGPDGAGKTTVMNEVLEVLKKDLAENLVLSREPGGNNISEQIRNIILNPDNTSMDYRTEALLYAASRRQNITQTILPAIKQGKLVLCDRFLDSSIAYQGGGRGIGDDLILKMNQFATEGFEPDLTLYFDIPVSVGLARIAKNRSDSEIDRLDQETKSFHERVHAAYKKIISNDSGRIKVIDATQPIDKVVAETLKIIQDFYKKYFD</sequence>
<evidence type="ECO:0000256" key="9">
    <source>
        <dbReference type="ARBA" id="ARBA00048743"/>
    </source>
</evidence>
<dbReference type="Proteomes" id="UP001522905">
    <property type="component" value="Unassembled WGS sequence"/>
</dbReference>
<comment type="function">
    <text evidence="10">Phosphorylation of dTMP to form dTDP in both de novo and salvage pathways of dTTP synthesis.</text>
</comment>
<dbReference type="EC" id="2.7.4.9" evidence="2 10"/>
<dbReference type="PROSITE" id="PS01331">
    <property type="entry name" value="THYMIDYLATE_KINASE"/>
    <property type="match status" value="1"/>
</dbReference>
<dbReference type="HAMAP" id="MF_00165">
    <property type="entry name" value="Thymidylate_kinase"/>
    <property type="match status" value="1"/>
</dbReference>
<dbReference type="EMBL" id="JAJIAO010000006">
    <property type="protein sequence ID" value="MCK8625034.1"/>
    <property type="molecule type" value="Genomic_DNA"/>
</dbReference>
<evidence type="ECO:0000313" key="12">
    <source>
        <dbReference type="EMBL" id="MCK8625034.1"/>
    </source>
</evidence>
<dbReference type="InterPro" id="IPR018094">
    <property type="entry name" value="Thymidylate_kinase"/>
</dbReference>
<feature type="binding site" evidence="10">
    <location>
        <begin position="10"/>
        <end position="17"/>
    </location>
    <ligand>
        <name>ATP</name>
        <dbReference type="ChEBI" id="CHEBI:30616"/>
    </ligand>
</feature>
<evidence type="ECO:0000256" key="1">
    <source>
        <dbReference type="ARBA" id="ARBA00009776"/>
    </source>
</evidence>
<dbReference type="InterPro" id="IPR018095">
    <property type="entry name" value="Thymidylate_kin_CS"/>
</dbReference>
<evidence type="ECO:0000256" key="3">
    <source>
        <dbReference type="ARBA" id="ARBA00017144"/>
    </source>
</evidence>
<gene>
    <name evidence="10 12" type="primary">tmk</name>
    <name evidence="12" type="ORF">LNP07_05845</name>
</gene>
<dbReference type="InterPro" id="IPR027417">
    <property type="entry name" value="P-loop_NTPase"/>
</dbReference>
<dbReference type="Gene3D" id="3.40.50.300">
    <property type="entry name" value="P-loop containing nucleotide triphosphate hydrolases"/>
    <property type="match status" value="1"/>
</dbReference>
<evidence type="ECO:0000256" key="5">
    <source>
        <dbReference type="ARBA" id="ARBA00022727"/>
    </source>
</evidence>
<organism evidence="12 13">
    <name type="scientific">Apilactobacillus xinyiensis</name>
    <dbReference type="NCBI Taxonomy" id="2841032"/>
    <lineage>
        <taxon>Bacteria</taxon>
        <taxon>Bacillati</taxon>
        <taxon>Bacillota</taxon>
        <taxon>Bacilli</taxon>
        <taxon>Lactobacillales</taxon>
        <taxon>Lactobacillaceae</taxon>
        <taxon>Apilactobacillus</taxon>
    </lineage>
</organism>
<dbReference type="PANTHER" id="PTHR10344:SF4">
    <property type="entry name" value="UMP-CMP KINASE 2, MITOCHONDRIAL"/>
    <property type="match status" value="1"/>
</dbReference>
<evidence type="ECO:0000256" key="7">
    <source>
        <dbReference type="ARBA" id="ARBA00022777"/>
    </source>
</evidence>
<accession>A0ABT0I2V7</accession>
<keyword evidence="6 10" id="KW-0547">Nucleotide-binding</keyword>
<evidence type="ECO:0000256" key="4">
    <source>
        <dbReference type="ARBA" id="ARBA00022679"/>
    </source>
</evidence>
<reference evidence="12 13" key="1">
    <citation type="submission" date="2021-11" db="EMBL/GenBank/DDBJ databases">
        <title>Comparative genomics of bee honey and flower isolates.</title>
        <authorList>
            <person name="Bechtner J.D."/>
            <person name="Gallus M.K."/>
            <person name="Ehrmann M."/>
        </authorList>
    </citation>
    <scope>NUCLEOTIDE SEQUENCE [LARGE SCALE GENOMIC DNA]</scope>
    <source>
        <strain evidence="12 13">M161</strain>
    </source>
</reference>
<feature type="domain" description="Thymidylate kinase-like" evidence="11">
    <location>
        <begin position="8"/>
        <end position="200"/>
    </location>
</feature>
<dbReference type="RefSeq" id="WP_248601836.1">
    <property type="nucleotide sequence ID" value="NZ_JAJIAO010000006.1"/>
</dbReference>
<dbReference type="InterPro" id="IPR039430">
    <property type="entry name" value="Thymidylate_kin-like_dom"/>
</dbReference>
<dbReference type="Pfam" id="PF02223">
    <property type="entry name" value="Thymidylate_kin"/>
    <property type="match status" value="1"/>
</dbReference>
<keyword evidence="4 10" id="KW-0808">Transferase</keyword>
<dbReference type="PANTHER" id="PTHR10344">
    <property type="entry name" value="THYMIDYLATE KINASE"/>
    <property type="match status" value="1"/>
</dbReference>
<keyword evidence="8 10" id="KW-0067">ATP-binding</keyword>
<proteinExistence type="inferred from homology"/>
<dbReference type="NCBIfam" id="TIGR00041">
    <property type="entry name" value="DTMP_kinase"/>
    <property type="match status" value="1"/>
</dbReference>
<keyword evidence="13" id="KW-1185">Reference proteome</keyword>
<protein>
    <recommendedName>
        <fullName evidence="3 10">Thymidylate kinase</fullName>
        <ecNumber evidence="2 10">2.7.4.9</ecNumber>
    </recommendedName>
    <alternativeName>
        <fullName evidence="10">dTMP kinase</fullName>
    </alternativeName>
</protein>
<comment type="catalytic activity">
    <reaction evidence="9 10">
        <text>dTMP + ATP = dTDP + ADP</text>
        <dbReference type="Rhea" id="RHEA:13517"/>
        <dbReference type="ChEBI" id="CHEBI:30616"/>
        <dbReference type="ChEBI" id="CHEBI:58369"/>
        <dbReference type="ChEBI" id="CHEBI:63528"/>
        <dbReference type="ChEBI" id="CHEBI:456216"/>
        <dbReference type="EC" id="2.7.4.9"/>
    </reaction>
</comment>
<comment type="caution">
    <text evidence="12">The sequence shown here is derived from an EMBL/GenBank/DDBJ whole genome shotgun (WGS) entry which is preliminary data.</text>
</comment>
<dbReference type="CDD" id="cd01672">
    <property type="entry name" value="TMPK"/>
    <property type="match status" value="1"/>
</dbReference>
<evidence type="ECO:0000259" key="11">
    <source>
        <dbReference type="Pfam" id="PF02223"/>
    </source>
</evidence>
<keyword evidence="7 10" id="KW-0418">Kinase</keyword>
<comment type="similarity">
    <text evidence="1 10">Belongs to the thymidylate kinase family.</text>
</comment>
<evidence type="ECO:0000313" key="13">
    <source>
        <dbReference type="Proteomes" id="UP001522905"/>
    </source>
</evidence>
<evidence type="ECO:0000256" key="6">
    <source>
        <dbReference type="ARBA" id="ARBA00022741"/>
    </source>
</evidence>
<name>A0ABT0I2V7_9LACO</name>
<dbReference type="SUPFAM" id="SSF52540">
    <property type="entry name" value="P-loop containing nucleoside triphosphate hydrolases"/>
    <property type="match status" value="1"/>
</dbReference>
<keyword evidence="5 10" id="KW-0545">Nucleotide biosynthesis</keyword>
<dbReference type="GO" id="GO:0004798">
    <property type="term" value="F:dTMP kinase activity"/>
    <property type="evidence" value="ECO:0007669"/>
    <property type="project" value="UniProtKB-EC"/>
</dbReference>
<evidence type="ECO:0000256" key="10">
    <source>
        <dbReference type="HAMAP-Rule" id="MF_00165"/>
    </source>
</evidence>